<dbReference type="Proteomes" id="UP000295302">
    <property type="component" value="Unassembled WGS sequence"/>
</dbReference>
<reference evidence="1 2" key="1">
    <citation type="submission" date="2019-03" db="EMBL/GenBank/DDBJ databases">
        <title>Draft genome sequences of novel Actinobacteria.</title>
        <authorList>
            <person name="Sahin N."/>
            <person name="Ay H."/>
            <person name="Saygin H."/>
        </authorList>
    </citation>
    <scope>NUCLEOTIDE SEQUENCE [LARGE SCALE GENOMIC DNA]</scope>
    <source>
        <strain evidence="1 2">CH32</strain>
    </source>
</reference>
<sequence length="351" mass="38107">MACRQTAAHIWGLQAIPDPETDWPVELVAHGHVALSGCVTYVVPLPEEDVTEHNGVLLTTRERTALDCARALPRMEAVAILDRFARAGVDLGALWHRPLNSWRLRDTLSLVDPGAASPQESRLRVILIDGGLPRPTTQIRVDLDGGRCAYLDLGGEEFKVAVEYDGRRHHTSPADLRRDADRREELRRRGWRVIAVRWDVVPGQTADLLHRVADALIERGRQPGPDGTTRILAASAPPAAAPATAEPDATRARRLSCLTERTGRAGGDSRPGIRRPYGAASFRLRRLLVRRSVARPSGRGWPRGVVGGRASASVSRAAYDGVGVEAVVRARWSASRGEVVGGVSGAGRLHE</sequence>
<dbReference type="EMBL" id="SMKQ01000178">
    <property type="protein sequence ID" value="TDD38408.1"/>
    <property type="molecule type" value="Genomic_DNA"/>
</dbReference>
<keyword evidence="2" id="KW-1185">Reference proteome</keyword>
<name>A0A4R4Y235_9ACTN</name>
<evidence type="ECO:0000313" key="1">
    <source>
        <dbReference type="EMBL" id="TDD38408.1"/>
    </source>
</evidence>
<dbReference type="AlphaFoldDB" id="A0A4R4Y235"/>
<gene>
    <name evidence="1" type="ORF">E1286_36315</name>
</gene>
<comment type="caution">
    <text evidence="1">The sequence shown here is derived from an EMBL/GenBank/DDBJ whole genome shotgun (WGS) entry which is preliminary data.</text>
</comment>
<organism evidence="1 2">
    <name type="scientific">Nonomuraea terrae</name>
    <dbReference type="NCBI Taxonomy" id="2530383"/>
    <lineage>
        <taxon>Bacteria</taxon>
        <taxon>Bacillati</taxon>
        <taxon>Actinomycetota</taxon>
        <taxon>Actinomycetes</taxon>
        <taxon>Streptosporangiales</taxon>
        <taxon>Streptosporangiaceae</taxon>
        <taxon>Nonomuraea</taxon>
    </lineage>
</organism>
<proteinExistence type="predicted"/>
<dbReference type="RefSeq" id="WP_132619961.1">
    <property type="nucleotide sequence ID" value="NZ_SMKQ01000178.1"/>
</dbReference>
<dbReference type="Gene3D" id="3.40.960.10">
    <property type="entry name" value="VSR Endonuclease"/>
    <property type="match status" value="1"/>
</dbReference>
<dbReference type="InterPro" id="IPR011335">
    <property type="entry name" value="Restrct_endonuc-II-like"/>
</dbReference>
<dbReference type="OrthoDB" id="3173471at2"/>
<evidence type="ECO:0000313" key="2">
    <source>
        <dbReference type="Proteomes" id="UP000295302"/>
    </source>
</evidence>
<dbReference type="SUPFAM" id="SSF52980">
    <property type="entry name" value="Restriction endonuclease-like"/>
    <property type="match status" value="1"/>
</dbReference>
<accession>A0A4R4Y235</accession>
<protein>
    <recommendedName>
        <fullName evidence="3">DUF559 domain-containing protein</fullName>
    </recommendedName>
</protein>
<evidence type="ECO:0008006" key="3">
    <source>
        <dbReference type="Google" id="ProtNLM"/>
    </source>
</evidence>